<dbReference type="EMBL" id="KN833155">
    <property type="protein sequence ID" value="KIM72181.1"/>
    <property type="molecule type" value="Genomic_DNA"/>
</dbReference>
<dbReference type="Proteomes" id="UP000054166">
    <property type="component" value="Unassembled WGS sequence"/>
</dbReference>
<protein>
    <submittedName>
        <fullName evidence="2">Uncharacterized protein</fullName>
    </submittedName>
</protein>
<sequence length="152" mass="17046">MPTNHSPLHFIHLTHHIITRSTPHCPRYSNQPTSPPAPSLTRLQTQLHDIQSSLVSCVNKVRALDGVVDEHDAIKREIGVVRELVEKITTVKSSGDNVDGRNHQEEGEEEFGGASAEINDDLSIRTIVQPELERVEEMDEQQMVKQKNVSLT</sequence>
<gene>
    <name evidence="2" type="ORF">PILCRDRAFT_16376</name>
</gene>
<evidence type="ECO:0000256" key="1">
    <source>
        <dbReference type="SAM" id="MobiDB-lite"/>
    </source>
</evidence>
<dbReference type="AlphaFoldDB" id="A0A0C3EWQ3"/>
<feature type="region of interest" description="Disordered" evidence="1">
    <location>
        <begin position="93"/>
        <end position="118"/>
    </location>
</feature>
<proteinExistence type="predicted"/>
<reference evidence="2 3" key="1">
    <citation type="submission" date="2014-04" db="EMBL/GenBank/DDBJ databases">
        <authorList>
            <consortium name="DOE Joint Genome Institute"/>
            <person name="Kuo A."/>
            <person name="Tarkka M."/>
            <person name="Buscot F."/>
            <person name="Kohler A."/>
            <person name="Nagy L.G."/>
            <person name="Floudas D."/>
            <person name="Copeland A."/>
            <person name="Barry K.W."/>
            <person name="Cichocki N."/>
            <person name="Veneault-Fourrey C."/>
            <person name="LaButti K."/>
            <person name="Lindquist E.A."/>
            <person name="Lipzen A."/>
            <person name="Lundell T."/>
            <person name="Morin E."/>
            <person name="Murat C."/>
            <person name="Sun H."/>
            <person name="Tunlid A."/>
            <person name="Henrissat B."/>
            <person name="Grigoriev I.V."/>
            <person name="Hibbett D.S."/>
            <person name="Martin F."/>
            <person name="Nordberg H.P."/>
            <person name="Cantor M.N."/>
            <person name="Hua S.X."/>
        </authorList>
    </citation>
    <scope>NUCLEOTIDE SEQUENCE [LARGE SCALE GENOMIC DNA]</scope>
    <source>
        <strain evidence="2 3">F 1598</strain>
    </source>
</reference>
<organism evidence="2 3">
    <name type="scientific">Piloderma croceum (strain F 1598)</name>
    <dbReference type="NCBI Taxonomy" id="765440"/>
    <lineage>
        <taxon>Eukaryota</taxon>
        <taxon>Fungi</taxon>
        <taxon>Dikarya</taxon>
        <taxon>Basidiomycota</taxon>
        <taxon>Agaricomycotina</taxon>
        <taxon>Agaricomycetes</taxon>
        <taxon>Agaricomycetidae</taxon>
        <taxon>Atheliales</taxon>
        <taxon>Atheliaceae</taxon>
        <taxon>Piloderma</taxon>
    </lineage>
</organism>
<dbReference type="OrthoDB" id="3068102at2759"/>
<reference evidence="3" key="2">
    <citation type="submission" date="2015-01" db="EMBL/GenBank/DDBJ databases">
        <title>Evolutionary Origins and Diversification of the Mycorrhizal Mutualists.</title>
        <authorList>
            <consortium name="DOE Joint Genome Institute"/>
            <consortium name="Mycorrhizal Genomics Consortium"/>
            <person name="Kohler A."/>
            <person name="Kuo A."/>
            <person name="Nagy L.G."/>
            <person name="Floudas D."/>
            <person name="Copeland A."/>
            <person name="Barry K.W."/>
            <person name="Cichocki N."/>
            <person name="Veneault-Fourrey C."/>
            <person name="LaButti K."/>
            <person name="Lindquist E.A."/>
            <person name="Lipzen A."/>
            <person name="Lundell T."/>
            <person name="Morin E."/>
            <person name="Murat C."/>
            <person name="Riley R."/>
            <person name="Ohm R."/>
            <person name="Sun H."/>
            <person name="Tunlid A."/>
            <person name="Henrissat B."/>
            <person name="Grigoriev I.V."/>
            <person name="Hibbett D.S."/>
            <person name="Martin F."/>
        </authorList>
    </citation>
    <scope>NUCLEOTIDE SEQUENCE [LARGE SCALE GENOMIC DNA]</scope>
    <source>
        <strain evidence="3">F 1598</strain>
    </source>
</reference>
<keyword evidence="3" id="KW-1185">Reference proteome</keyword>
<dbReference type="HOGENOM" id="CLU_1723089_0_0_1"/>
<dbReference type="InParanoid" id="A0A0C3EWQ3"/>
<evidence type="ECO:0000313" key="3">
    <source>
        <dbReference type="Proteomes" id="UP000054166"/>
    </source>
</evidence>
<dbReference type="STRING" id="765440.A0A0C3EWQ3"/>
<evidence type="ECO:0000313" key="2">
    <source>
        <dbReference type="EMBL" id="KIM72181.1"/>
    </source>
</evidence>
<name>A0A0C3EWQ3_PILCF</name>
<accession>A0A0C3EWQ3</accession>